<sequence length="453" mass="50191">MYLADAANASDRSTLIEAFATARSFLQQALEADEDRPDATAFLAALDAVLAFDSGRTETLHDATRKLRRSVTEHAMWLTGMRTHWRAGRYDTEAAWYTLSRDLEHADAHLDQPLTTWPSQTIHHVLAAYTAHRSVRLQPTDAAPGLQVLVAPRIEDAFASRQGLLLHLRGLITDAPADWDSAAADLLLQAVDERLLAQSADPPAGGPGKAPEATYPELVAALGSQVLASLPTKMLDGITGGLSDRDATLMTKMPIAEQHLFHDVLTALRDCPDFQSPVVHEGFVRLITQAIKFLNSRTNRARQHHTPRFAYLYAPEPNEPLPLENTVQEDLEDYLAGNLEDVNIELTDRAGGRADIEVRMPGFAIIIECKRTKGSTTKKGLRRYLGQTVAYQAGGITLGMLVVLDLTPKNREWIPNIRDSMWADRITARTADQRDRWAVIVRVPGNRIKPHEM</sequence>
<keyword evidence="2" id="KW-1185">Reference proteome</keyword>
<name>A0ABP6XU97_9ACTN</name>
<accession>A0ABP6XU97</accession>
<gene>
    <name evidence="1" type="ORF">GCM10022295_60710</name>
</gene>
<reference evidence="2" key="1">
    <citation type="journal article" date="2019" name="Int. J. Syst. Evol. Microbiol.">
        <title>The Global Catalogue of Microorganisms (GCM) 10K type strain sequencing project: providing services to taxonomists for standard genome sequencing and annotation.</title>
        <authorList>
            <consortium name="The Broad Institute Genomics Platform"/>
            <consortium name="The Broad Institute Genome Sequencing Center for Infectious Disease"/>
            <person name="Wu L."/>
            <person name="Ma J."/>
        </authorList>
    </citation>
    <scope>NUCLEOTIDE SEQUENCE [LARGE SCALE GENOMIC DNA]</scope>
    <source>
        <strain evidence="2">JCM 17656</strain>
    </source>
</reference>
<evidence type="ECO:0000313" key="2">
    <source>
        <dbReference type="Proteomes" id="UP001500707"/>
    </source>
</evidence>
<comment type="caution">
    <text evidence="1">The sequence shown here is derived from an EMBL/GenBank/DDBJ whole genome shotgun (WGS) entry which is preliminary data.</text>
</comment>
<dbReference type="EMBL" id="BAABCE010000012">
    <property type="protein sequence ID" value="GAA3570699.1"/>
    <property type="molecule type" value="Genomic_DNA"/>
</dbReference>
<evidence type="ECO:0000313" key="1">
    <source>
        <dbReference type="EMBL" id="GAA3570699.1"/>
    </source>
</evidence>
<proteinExistence type="predicted"/>
<dbReference type="Proteomes" id="UP001500707">
    <property type="component" value="Unassembled WGS sequence"/>
</dbReference>
<protein>
    <submittedName>
        <fullName evidence="1">Uncharacterized protein</fullName>
    </submittedName>
</protein>
<dbReference type="RefSeq" id="WP_346184378.1">
    <property type="nucleotide sequence ID" value="NZ_BAABCE010000012.1"/>
</dbReference>
<organism evidence="1 2">
    <name type="scientific">Streptomyces osmaniensis</name>
    <dbReference type="NCBI Taxonomy" id="593134"/>
    <lineage>
        <taxon>Bacteria</taxon>
        <taxon>Bacillati</taxon>
        <taxon>Actinomycetota</taxon>
        <taxon>Actinomycetes</taxon>
        <taxon>Kitasatosporales</taxon>
        <taxon>Streptomycetaceae</taxon>
        <taxon>Streptomyces</taxon>
    </lineage>
</organism>